<dbReference type="PROSITE" id="PS00618">
    <property type="entry name" value="RECF_2"/>
    <property type="match status" value="1"/>
</dbReference>
<keyword evidence="9 10" id="KW-0742">SOS response</keyword>
<name>A0A1F5ZLN2_9BACT</name>
<evidence type="ECO:0000256" key="6">
    <source>
        <dbReference type="ARBA" id="ARBA00022741"/>
    </source>
</evidence>
<dbReference type="HAMAP" id="MF_00365">
    <property type="entry name" value="RecF"/>
    <property type="match status" value="1"/>
</dbReference>
<dbReference type="GO" id="GO:0000731">
    <property type="term" value="P:DNA synthesis involved in DNA repair"/>
    <property type="evidence" value="ECO:0007669"/>
    <property type="project" value="TreeGrafter"/>
</dbReference>
<dbReference type="NCBIfam" id="TIGR00611">
    <property type="entry name" value="recf"/>
    <property type="match status" value="1"/>
</dbReference>
<evidence type="ECO:0000256" key="5">
    <source>
        <dbReference type="ARBA" id="ARBA00022705"/>
    </source>
</evidence>
<dbReference type="GO" id="GO:0003697">
    <property type="term" value="F:single-stranded DNA binding"/>
    <property type="evidence" value="ECO:0007669"/>
    <property type="project" value="UniProtKB-UniRule"/>
</dbReference>
<dbReference type="GO" id="GO:0005524">
    <property type="term" value="F:ATP binding"/>
    <property type="evidence" value="ECO:0007669"/>
    <property type="project" value="UniProtKB-UniRule"/>
</dbReference>
<comment type="similarity">
    <text evidence="2 9 10">Belongs to the RecF family.</text>
</comment>
<keyword evidence="7 9" id="KW-0067">ATP-binding</keyword>
<feature type="binding site" evidence="9">
    <location>
        <begin position="30"/>
        <end position="37"/>
    </location>
    <ligand>
        <name>ATP</name>
        <dbReference type="ChEBI" id="CHEBI:30616"/>
    </ligand>
</feature>
<dbReference type="InterPro" id="IPR003395">
    <property type="entry name" value="RecF/RecN/SMC_N"/>
</dbReference>
<proteinExistence type="inferred from homology"/>
<keyword evidence="6 9" id="KW-0547">Nucleotide-binding</keyword>
<accession>A0A1F5ZLN2</accession>
<comment type="caution">
    <text evidence="12">The sequence shown here is derived from an EMBL/GenBank/DDBJ whole genome shotgun (WGS) entry which is preliminary data.</text>
</comment>
<comment type="function">
    <text evidence="9 10">The RecF protein is involved in DNA metabolism; it is required for DNA replication and normal SOS inducibility. RecF binds preferentially to single-stranded, linear DNA. It also seems to bind ATP.</text>
</comment>
<dbReference type="GO" id="GO:0009432">
    <property type="term" value="P:SOS response"/>
    <property type="evidence" value="ECO:0007669"/>
    <property type="project" value="UniProtKB-UniRule"/>
</dbReference>
<evidence type="ECO:0000256" key="2">
    <source>
        <dbReference type="ARBA" id="ARBA00008016"/>
    </source>
</evidence>
<gene>
    <name evidence="9" type="primary">recF</name>
    <name evidence="12" type="ORF">A2773_06065</name>
</gene>
<dbReference type="InterPro" id="IPR042174">
    <property type="entry name" value="RecF_2"/>
</dbReference>
<evidence type="ECO:0000259" key="11">
    <source>
        <dbReference type="Pfam" id="PF02463"/>
    </source>
</evidence>
<dbReference type="GO" id="GO:0006260">
    <property type="term" value="P:DNA replication"/>
    <property type="evidence" value="ECO:0007669"/>
    <property type="project" value="UniProtKB-UniRule"/>
</dbReference>
<dbReference type="Gene3D" id="1.20.1050.90">
    <property type="entry name" value="RecF/RecN/SMC, N-terminal domain"/>
    <property type="match status" value="1"/>
</dbReference>
<evidence type="ECO:0000256" key="1">
    <source>
        <dbReference type="ARBA" id="ARBA00004496"/>
    </source>
</evidence>
<sequence>MYLISISLDNFRSYKKKKFHFSPNLSIIIGPNASGKTNLLEAIFLLAIGKSFRTDETHDMISEAQEVGRVKGEVKTKDKDVTLEVMLTRGQVGSIPTPYKKYMENGISKRLVDFAGILRATLFWPEDLELIIGSPVRRRRYMDFVLMQIDREYRRSLLSYEKGLRQRNKLLELIREGKAGRGQLIFWNQLLIKNGDYIAGKREELLEFMNRESAKDFDIGRFQLTYDRSVISTLRLEQYAQEEIVSGSTLVGPHRDDFFFEILEGEKPRNLHHFGSRGEQRLGILWMKLAELHFIKANTLESPLLILDDIFSELDHKHREIIFDIIGNQQTIITTTDEHFIGKKHTKDGTIITL</sequence>
<dbReference type="InterPro" id="IPR018078">
    <property type="entry name" value="DNA-binding_RecF_CS"/>
</dbReference>
<comment type="subcellular location">
    <subcellularLocation>
        <location evidence="1 9 10">Cytoplasm</location>
    </subcellularLocation>
</comment>
<evidence type="ECO:0000256" key="8">
    <source>
        <dbReference type="ARBA" id="ARBA00023125"/>
    </source>
</evidence>
<keyword evidence="4 9" id="KW-0963">Cytoplasm</keyword>
<dbReference type="GO" id="GO:0006302">
    <property type="term" value="P:double-strand break repair"/>
    <property type="evidence" value="ECO:0007669"/>
    <property type="project" value="TreeGrafter"/>
</dbReference>
<dbReference type="SUPFAM" id="SSF52540">
    <property type="entry name" value="P-loop containing nucleoside triphosphate hydrolases"/>
    <property type="match status" value="1"/>
</dbReference>
<dbReference type="Proteomes" id="UP000177383">
    <property type="component" value="Unassembled WGS sequence"/>
</dbReference>
<dbReference type="InterPro" id="IPR027417">
    <property type="entry name" value="P-loop_NTPase"/>
</dbReference>
<keyword evidence="9 10" id="KW-0234">DNA repair</keyword>
<evidence type="ECO:0000256" key="7">
    <source>
        <dbReference type="ARBA" id="ARBA00022840"/>
    </source>
</evidence>
<keyword evidence="9 10" id="KW-0227">DNA damage</keyword>
<dbReference type="EMBL" id="MFJE01000055">
    <property type="protein sequence ID" value="OGG13380.1"/>
    <property type="molecule type" value="Genomic_DNA"/>
</dbReference>
<keyword evidence="5 9" id="KW-0235">DNA replication</keyword>
<feature type="domain" description="RecF/RecN/SMC N-terminal" evidence="11">
    <location>
        <begin position="3"/>
        <end position="343"/>
    </location>
</feature>
<dbReference type="PANTHER" id="PTHR32182">
    <property type="entry name" value="DNA REPLICATION AND REPAIR PROTEIN RECF"/>
    <property type="match status" value="1"/>
</dbReference>
<protein>
    <recommendedName>
        <fullName evidence="3 9">DNA replication and repair protein RecF</fullName>
    </recommendedName>
</protein>
<dbReference type="InterPro" id="IPR001238">
    <property type="entry name" value="DNA-binding_RecF"/>
</dbReference>
<dbReference type="Gene3D" id="3.40.50.300">
    <property type="entry name" value="P-loop containing nucleotide triphosphate hydrolases"/>
    <property type="match status" value="1"/>
</dbReference>
<evidence type="ECO:0000313" key="13">
    <source>
        <dbReference type="Proteomes" id="UP000177383"/>
    </source>
</evidence>
<reference evidence="12 13" key="1">
    <citation type="journal article" date="2016" name="Nat. Commun.">
        <title>Thousands of microbial genomes shed light on interconnected biogeochemical processes in an aquifer system.</title>
        <authorList>
            <person name="Anantharaman K."/>
            <person name="Brown C.T."/>
            <person name="Hug L.A."/>
            <person name="Sharon I."/>
            <person name="Castelle C.J."/>
            <person name="Probst A.J."/>
            <person name="Thomas B.C."/>
            <person name="Singh A."/>
            <person name="Wilkins M.J."/>
            <person name="Karaoz U."/>
            <person name="Brodie E.L."/>
            <person name="Williams K.H."/>
            <person name="Hubbard S.S."/>
            <person name="Banfield J.F."/>
        </authorList>
    </citation>
    <scope>NUCLEOTIDE SEQUENCE [LARGE SCALE GENOMIC DNA]</scope>
</reference>
<evidence type="ECO:0000256" key="3">
    <source>
        <dbReference type="ARBA" id="ARBA00020170"/>
    </source>
</evidence>
<dbReference type="PROSITE" id="PS00617">
    <property type="entry name" value="RECF_1"/>
    <property type="match status" value="1"/>
</dbReference>
<evidence type="ECO:0000256" key="10">
    <source>
        <dbReference type="RuleBase" id="RU000578"/>
    </source>
</evidence>
<organism evidence="12 13">
    <name type="scientific">Candidatus Gottesmanbacteria bacterium RIFCSPHIGHO2_01_FULL_39_10</name>
    <dbReference type="NCBI Taxonomy" id="1798375"/>
    <lineage>
        <taxon>Bacteria</taxon>
        <taxon>Candidatus Gottesmaniibacteriota</taxon>
    </lineage>
</organism>
<dbReference type="Pfam" id="PF02463">
    <property type="entry name" value="SMC_N"/>
    <property type="match status" value="1"/>
</dbReference>
<evidence type="ECO:0000313" key="12">
    <source>
        <dbReference type="EMBL" id="OGG13380.1"/>
    </source>
</evidence>
<evidence type="ECO:0000256" key="9">
    <source>
        <dbReference type="HAMAP-Rule" id="MF_00365"/>
    </source>
</evidence>
<dbReference type="PANTHER" id="PTHR32182:SF0">
    <property type="entry name" value="DNA REPLICATION AND REPAIR PROTEIN RECF"/>
    <property type="match status" value="1"/>
</dbReference>
<dbReference type="AlphaFoldDB" id="A0A1F5ZLN2"/>
<dbReference type="GO" id="GO:0005737">
    <property type="term" value="C:cytoplasm"/>
    <property type="evidence" value="ECO:0007669"/>
    <property type="project" value="UniProtKB-SubCell"/>
</dbReference>
<dbReference type="STRING" id="1798375.A2773_06065"/>
<evidence type="ECO:0000256" key="4">
    <source>
        <dbReference type="ARBA" id="ARBA00022490"/>
    </source>
</evidence>
<keyword evidence="8 9" id="KW-0238">DNA-binding</keyword>